<organism evidence="5 6">
    <name type="scientific">Leadbetterella byssophila (strain DSM 17132 / JCM 16389 / KACC 11308 / NBRC 106382 / 4M15)</name>
    <dbReference type="NCBI Taxonomy" id="649349"/>
    <lineage>
        <taxon>Bacteria</taxon>
        <taxon>Pseudomonadati</taxon>
        <taxon>Bacteroidota</taxon>
        <taxon>Cytophagia</taxon>
        <taxon>Cytophagales</taxon>
        <taxon>Leadbetterellaceae</taxon>
        <taxon>Leadbetterella</taxon>
    </lineage>
</organism>
<proteinExistence type="inferred from homology"/>
<dbReference type="STRING" id="649349.Lbys_3071"/>
<dbReference type="HOGENOM" id="CLU_1480291_0_0_10"/>
<dbReference type="GO" id="GO:0005829">
    <property type="term" value="C:cytosol"/>
    <property type="evidence" value="ECO:0007669"/>
    <property type="project" value="TreeGrafter"/>
</dbReference>
<gene>
    <name evidence="5" type="ordered locus">Lbys_3071</name>
</gene>
<name>E4RUJ7_LEAB4</name>
<dbReference type="InterPro" id="IPR005632">
    <property type="entry name" value="Chaperone_Skp"/>
</dbReference>
<dbReference type="GO" id="GO:0051082">
    <property type="term" value="F:unfolded protein binding"/>
    <property type="evidence" value="ECO:0007669"/>
    <property type="project" value="InterPro"/>
</dbReference>
<keyword evidence="6" id="KW-1185">Reference proteome</keyword>
<feature type="coiled-coil region" evidence="3">
    <location>
        <begin position="38"/>
        <end position="119"/>
    </location>
</feature>
<dbReference type="GO" id="GO:0050821">
    <property type="term" value="P:protein stabilization"/>
    <property type="evidence" value="ECO:0007669"/>
    <property type="project" value="TreeGrafter"/>
</dbReference>
<dbReference type="EMBL" id="CP002305">
    <property type="protein sequence ID" value="ADQ18733.1"/>
    <property type="molecule type" value="Genomic_DNA"/>
</dbReference>
<evidence type="ECO:0000256" key="2">
    <source>
        <dbReference type="ARBA" id="ARBA00022729"/>
    </source>
</evidence>
<evidence type="ECO:0000256" key="1">
    <source>
        <dbReference type="ARBA" id="ARBA00009091"/>
    </source>
</evidence>
<dbReference type="eggNOG" id="COG2825">
    <property type="taxonomic scope" value="Bacteria"/>
</dbReference>
<dbReference type="SUPFAM" id="SSF111384">
    <property type="entry name" value="OmpH-like"/>
    <property type="match status" value="1"/>
</dbReference>
<dbReference type="PANTHER" id="PTHR35089:SF1">
    <property type="entry name" value="CHAPERONE PROTEIN SKP"/>
    <property type="match status" value="1"/>
</dbReference>
<dbReference type="AlphaFoldDB" id="E4RUJ7"/>
<evidence type="ECO:0000256" key="4">
    <source>
        <dbReference type="SAM" id="SignalP"/>
    </source>
</evidence>
<keyword evidence="2 4" id="KW-0732">Signal</keyword>
<sequence>MKKTIFTLLFTLIGLSTIAQAKKVTVAYIFEDYIFENYNGVKKLNEELQKKQEEYQTAFNKIALEYQDANVKYQESMKNIANETSESINSKLKKVQELRAAAEQQQKDAEKELQEYMGVNIARVKNEIKAAAEKVSQQKGFQYVLTRNKADTPMSPYRVVLYTKDTAVPNISDEVLKILNGK</sequence>
<reference evidence="5 6" key="2">
    <citation type="journal article" date="2011" name="Stand. Genomic Sci.">
        <title>Complete genome sequence of Leadbetterella byssophila type strain (4M15).</title>
        <authorList>
            <person name="Abt B."/>
            <person name="Teshima H."/>
            <person name="Lucas S."/>
            <person name="Lapidus A."/>
            <person name="Del Rio T.G."/>
            <person name="Nolan M."/>
            <person name="Tice H."/>
            <person name="Cheng J.F."/>
            <person name="Pitluck S."/>
            <person name="Liolios K."/>
            <person name="Pagani I."/>
            <person name="Ivanova N."/>
            <person name="Mavromatis K."/>
            <person name="Pati A."/>
            <person name="Tapia R."/>
            <person name="Han C."/>
            <person name="Goodwin L."/>
            <person name="Chen A."/>
            <person name="Palaniappan K."/>
            <person name="Land M."/>
            <person name="Hauser L."/>
            <person name="Chang Y.J."/>
            <person name="Jeffries C.D."/>
            <person name="Rohde M."/>
            <person name="Goker M."/>
            <person name="Tindall B.J."/>
            <person name="Detter J.C."/>
            <person name="Woyke T."/>
            <person name="Bristow J."/>
            <person name="Eisen J.A."/>
            <person name="Markowitz V."/>
            <person name="Hugenholtz P."/>
            <person name="Klenk H.P."/>
            <person name="Kyrpides N.C."/>
        </authorList>
    </citation>
    <scope>NUCLEOTIDE SEQUENCE [LARGE SCALE GENOMIC DNA]</scope>
    <source>
        <strain evidence="6">DSM 17132 / JCM 16389 / KACC 11308 / NBRC 106382 / 4M15</strain>
    </source>
</reference>
<evidence type="ECO:0000313" key="6">
    <source>
        <dbReference type="Proteomes" id="UP000007435"/>
    </source>
</evidence>
<feature type="signal peptide" evidence="4">
    <location>
        <begin position="1"/>
        <end position="21"/>
    </location>
</feature>
<comment type="similarity">
    <text evidence="1">Belongs to the Skp family.</text>
</comment>
<dbReference type="Pfam" id="PF03938">
    <property type="entry name" value="OmpH"/>
    <property type="match status" value="1"/>
</dbReference>
<dbReference type="Gene3D" id="3.30.910.20">
    <property type="entry name" value="Skp domain"/>
    <property type="match status" value="1"/>
</dbReference>
<evidence type="ECO:0000256" key="3">
    <source>
        <dbReference type="SAM" id="Coils"/>
    </source>
</evidence>
<accession>E4RUJ7</accession>
<dbReference type="PANTHER" id="PTHR35089">
    <property type="entry name" value="CHAPERONE PROTEIN SKP"/>
    <property type="match status" value="1"/>
</dbReference>
<dbReference type="Proteomes" id="UP000007435">
    <property type="component" value="Chromosome"/>
</dbReference>
<keyword evidence="3" id="KW-0175">Coiled coil</keyword>
<dbReference type="SMART" id="SM00935">
    <property type="entry name" value="OmpH"/>
    <property type="match status" value="1"/>
</dbReference>
<dbReference type="RefSeq" id="WP_013409765.1">
    <property type="nucleotide sequence ID" value="NC_014655.1"/>
</dbReference>
<protein>
    <submittedName>
        <fullName evidence="5">Outer membrane chaperone Skp (OmpH)</fullName>
    </submittedName>
</protein>
<feature type="chain" id="PRO_5003188444" evidence="4">
    <location>
        <begin position="22"/>
        <end position="182"/>
    </location>
</feature>
<dbReference type="KEGG" id="lby:Lbys_3071"/>
<evidence type="ECO:0000313" key="5">
    <source>
        <dbReference type="EMBL" id="ADQ18733.1"/>
    </source>
</evidence>
<reference key="1">
    <citation type="submission" date="2010-11" db="EMBL/GenBank/DDBJ databases">
        <title>The complete genome of Leadbetterella byssophila DSM 17132.</title>
        <authorList>
            <consortium name="US DOE Joint Genome Institute (JGI-PGF)"/>
            <person name="Lucas S."/>
            <person name="Copeland A."/>
            <person name="Lapidus A."/>
            <person name="Glavina del Rio T."/>
            <person name="Dalin E."/>
            <person name="Tice H."/>
            <person name="Bruce D."/>
            <person name="Goodwin L."/>
            <person name="Pitluck S."/>
            <person name="Kyrpides N."/>
            <person name="Mavromatis K."/>
            <person name="Ivanova N."/>
            <person name="Teshima H."/>
            <person name="Brettin T."/>
            <person name="Detter J.C."/>
            <person name="Han C."/>
            <person name="Tapia R."/>
            <person name="Land M."/>
            <person name="Hauser L."/>
            <person name="Markowitz V."/>
            <person name="Cheng J.-F."/>
            <person name="Hugenholtz P."/>
            <person name="Woyke T."/>
            <person name="Wu D."/>
            <person name="Tindall B."/>
            <person name="Pomrenke H.G."/>
            <person name="Brambilla E."/>
            <person name="Klenk H.-P."/>
            <person name="Eisen J.A."/>
        </authorList>
    </citation>
    <scope>NUCLEOTIDE SEQUENCE [LARGE SCALE GENOMIC DNA]</scope>
    <source>
        <strain>DSM 17132</strain>
    </source>
</reference>
<dbReference type="InterPro" id="IPR024930">
    <property type="entry name" value="Skp_dom_sf"/>
</dbReference>